<proteinExistence type="predicted"/>
<feature type="compositionally biased region" description="Basic and acidic residues" evidence="1">
    <location>
        <begin position="53"/>
        <end position="76"/>
    </location>
</feature>
<keyword evidence="3" id="KW-1185">Reference proteome</keyword>
<dbReference type="PANTHER" id="PTHR47026:SF2">
    <property type="entry name" value="FLAGELLAR ASSOCIATED PROTEIN"/>
    <property type="match status" value="1"/>
</dbReference>
<dbReference type="OrthoDB" id="10648065at2759"/>
<sequence>MISPPPADSTKSPRKKMNSTSPAISPSNTAPLSKSSSNYEIENRKKANSQNMNDKKTDEEKPENQNEVTKDDDKPSPYDVDYWTGEALHKRPLDGCSLKILDQVAEKVRTERDNLIYLGLYQDSVAANEAYAKTVGYRDVVQKRSVQKRTQKELYDRLEMARENHQRLVESAQTVIPNMISSFENEMANLENRQNWELQKLTEEWESPQKKRLYNRSSGALKNLRTQSILLLNSHRFDEMEICEKQANELEAKESRMNQNKLESDFQEALNKMLDRHQLERDKLIAAQTVSRDKYEAAVKHDLDIALKRIDKIEKEIEEAQDPEKVWVHYSRREAKGPPGKRPTARAGRKNCLVAINTSDFNTLNLPPLVDNPKWNIEKEPELPPRLAKVKEQKQQQMKQSRRQKS</sequence>
<evidence type="ECO:0000313" key="2">
    <source>
        <dbReference type="EMBL" id="OHT05983.1"/>
    </source>
</evidence>
<feature type="region of interest" description="Disordered" evidence="1">
    <location>
        <begin position="367"/>
        <end position="406"/>
    </location>
</feature>
<dbReference type="GeneID" id="94839414"/>
<dbReference type="AlphaFoldDB" id="A0A1J4K3N1"/>
<evidence type="ECO:0000313" key="3">
    <source>
        <dbReference type="Proteomes" id="UP000179807"/>
    </source>
</evidence>
<dbReference type="VEuPathDB" id="TrichDB:TRFO_26045"/>
<protein>
    <submittedName>
        <fullName evidence="2">Uncharacterized protein</fullName>
    </submittedName>
</protein>
<feature type="compositionally biased region" description="Polar residues" evidence="1">
    <location>
        <begin position="18"/>
        <end position="40"/>
    </location>
</feature>
<organism evidence="2 3">
    <name type="scientific">Tritrichomonas foetus</name>
    <dbReference type="NCBI Taxonomy" id="1144522"/>
    <lineage>
        <taxon>Eukaryota</taxon>
        <taxon>Metamonada</taxon>
        <taxon>Parabasalia</taxon>
        <taxon>Tritrichomonadida</taxon>
        <taxon>Tritrichomonadidae</taxon>
        <taxon>Tritrichomonas</taxon>
    </lineage>
</organism>
<accession>A0A1J4K3N1</accession>
<feature type="region of interest" description="Disordered" evidence="1">
    <location>
        <begin position="1"/>
        <end position="81"/>
    </location>
</feature>
<comment type="caution">
    <text evidence="2">The sequence shown here is derived from an EMBL/GenBank/DDBJ whole genome shotgun (WGS) entry which is preliminary data.</text>
</comment>
<dbReference type="RefSeq" id="XP_068359119.1">
    <property type="nucleotide sequence ID" value="XM_068504710.1"/>
</dbReference>
<reference evidence="2" key="1">
    <citation type="submission" date="2016-10" db="EMBL/GenBank/DDBJ databases">
        <authorList>
            <person name="Benchimol M."/>
            <person name="Almeida L.G."/>
            <person name="Vasconcelos A.T."/>
            <person name="Perreira-Neves A."/>
            <person name="Rosa I.A."/>
            <person name="Tasca T."/>
            <person name="Bogo M.R."/>
            <person name="de Souza W."/>
        </authorList>
    </citation>
    <scope>NUCLEOTIDE SEQUENCE [LARGE SCALE GENOMIC DNA]</scope>
    <source>
        <strain evidence="2">K</strain>
    </source>
</reference>
<name>A0A1J4K3N1_9EUKA</name>
<feature type="compositionally biased region" description="Basic and acidic residues" evidence="1">
    <location>
        <begin position="376"/>
        <end position="394"/>
    </location>
</feature>
<evidence type="ECO:0000256" key="1">
    <source>
        <dbReference type="SAM" id="MobiDB-lite"/>
    </source>
</evidence>
<dbReference type="PANTHER" id="PTHR47026">
    <property type="entry name" value="PIGMENTOSA GTPASE REGULATOR-LIKE PROTEIN, PUTATIVE-RELATED"/>
    <property type="match status" value="1"/>
</dbReference>
<dbReference type="Proteomes" id="UP000179807">
    <property type="component" value="Unassembled WGS sequence"/>
</dbReference>
<gene>
    <name evidence="2" type="ORF">TRFO_26045</name>
</gene>
<dbReference type="EMBL" id="MLAK01000739">
    <property type="protein sequence ID" value="OHT05983.1"/>
    <property type="molecule type" value="Genomic_DNA"/>
</dbReference>